<keyword evidence="10" id="KW-1185">Reference proteome</keyword>
<comment type="similarity">
    <text evidence="2">Belongs to the amino acid/polyamine transporter 2 family.</text>
</comment>
<evidence type="ECO:0000313" key="10">
    <source>
        <dbReference type="Proteomes" id="UP000182658"/>
    </source>
</evidence>
<dbReference type="PANTHER" id="PTHR22950">
    <property type="entry name" value="AMINO ACID TRANSPORTER"/>
    <property type="match status" value="1"/>
</dbReference>
<comment type="subcellular location">
    <subcellularLocation>
        <location evidence="1">Membrane</location>
        <topology evidence="1">Multi-pass membrane protein</topology>
    </subcellularLocation>
</comment>
<evidence type="ECO:0000256" key="5">
    <source>
        <dbReference type="ARBA" id="ARBA00023136"/>
    </source>
</evidence>
<feature type="compositionally biased region" description="Polar residues" evidence="6">
    <location>
        <begin position="95"/>
        <end position="111"/>
    </location>
</feature>
<feature type="region of interest" description="Disordered" evidence="6">
    <location>
        <begin position="1"/>
        <end position="42"/>
    </location>
</feature>
<feature type="transmembrane region" description="Helical" evidence="7">
    <location>
        <begin position="277"/>
        <end position="296"/>
    </location>
</feature>
<feature type="transmembrane region" description="Helical" evidence="7">
    <location>
        <begin position="419"/>
        <end position="441"/>
    </location>
</feature>
<feature type="region of interest" description="Disordered" evidence="6">
    <location>
        <begin position="92"/>
        <end position="111"/>
    </location>
</feature>
<keyword evidence="4 7" id="KW-1133">Transmembrane helix</keyword>
<evidence type="ECO:0000256" key="6">
    <source>
        <dbReference type="SAM" id="MobiDB-lite"/>
    </source>
</evidence>
<feature type="transmembrane region" description="Helical" evidence="7">
    <location>
        <begin position="212"/>
        <end position="233"/>
    </location>
</feature>
<evidence type="ECO:0000313" key="9">
    <source>
        <dbReference type="EMBL" id="OIW23332.1"/>
    </source>
</evidence>
<feature type="compositionally biased region" description="Basic and acidic residues" evidence="6">
    <location>
        <begin position="13"/>
        <end position="26"/>
    </location>
</feature>
<evidence type="ECO:0000256" key="3">
    <source>
        <dbReference type="ARBA" id="ARBA00022692"/>
    </source>
</evidence>
<evidence type="ECO:0000256" key="1">
    <source>
        <dbReference type="ARBA" id="ARBA00004141"/>
    </source>
</evidence>
<accession>A0A1J7J2F1</accession>
<sequence>MSLPVAPLIDGKLGSDPRRTSQHDTKAGTALSPPALTNTRTHDPSITFEEYMYYAEIARADEVVKEERYRASRGKTTWKSLVKDRFSKGHVAHAQSESNTSAEKTPSNTGDIVTSVTDAEWKQASRAIRTAGWGGVFYLITTDILGPFSTPWAFAQMGYGPGVALYTVFGVMSYYSGWIMWRAFLGLDSDHYPIRGYGDLYYRVFGPLSRHLINISQSLQLVLFVAVLILSNGQSISQISQGPSGGKGICFVACLVIFMAAGFILGQIRTLQRFAWIANAAVYINLLIMFIVMGVASNSPPNFKATQASFGDTFGPGPIHTYAGTPPNGMASGGSGFVGSLNGLNQAVYSYGGCMIFAAFLAEMRHPMDFWKSLLIGEVFIYVVYMFFGIFVYSYQGQYAFNPVMQGLSPYPWQTATNIMNLITGLIAAALYGNIGLKVLYLEVLQELFGFPPLTVQRGKILWAVLVPMYWAFAFIIGAAIPQFSYISGLIGALFILSFTYTLPALLALGFWIKKDAVTEEERFDPATGSFNYVDTGFKRWARGYMKRPVFNTWNVIYTLGSLATTALGMYSSIEGLISAFSGKSAATSFGCSTPV</sequence>
<name>A0A1J7J2F1_9PEZI</name>
<feature type="transmembrane region" description="Helical" evidence="7">
    <location>
        <begin position="136"/>
        <end position="157"/>
    </location>
</feature>
<dbReference type="InterPro" id="IPR013057">
    <property type="entry name" value="AA_transpt_TM"/>
</dbReference>
<feature type="transmembrane region" description="Helical" evidence="7">
    <location>
        <begin position="343"/>
        <end position="362"/>
    </location>
</feature>
<feature type="transmembrane region" description="Helical" evidence="7">
    <location>
        <begin position="374"/>
        <end position="395"/>
    </location>
</feature>
<feature type="transmembrane region" description="Helical" evidence="7">
    <location>
        <begin position="487"/>
        <end position="513"/>
    </location>
</feature>
<feature type="domain" description="Amino acid transporter transmembrane" evidence="8">
    <location>
        <begin position="131"/>
        <end position="513"/>
    </location>
</feature>
<organism evidence="9 10">
    <name type="scientific">Coniochaeta ligniaria NRRL 30616</name>
    <dbReference type="NCBI Taxonomy" id="1408157"/>
    <lineage>
        <taxon>Eukaryota</taxon>
        <taxon>Fungi</taxon>
        <taxon>Dikarya</taxon>
        <taxon>Ascomycota</taxon>
        <taxon>Pezizomycotina</taxon>
        <taxon>Sordariomycetes</taxon>
        <taxon>Sordariomycetidae</taxon>
        <taxon>Coniochaetales</taxon>
        <taxon>Coniochaetaceae</taxon>
        <taxon>Coniochaeta</taxon>
    </lineage>
</organism>
<gene>
    <name evidence="9" type="ORF">CONLIGDRAFT_693957</name>
</gene>
<feature type="transmembrane region" description="Helical" evidence="7">
    <location>
        <begin position="163"/>
        <end position="185"/>
    </location>
</feature>
<reference evidence="9 10" key="1">
    <citation type="submission" date="2016-10" db="EMBL/GenBank/DDBJ databases">
        <title>Draft genome sequence of Coniochaeta ligniaria NRRL30616, a lignocellulolytic fungus for bioabatement of inhibitors in plant biomass hydrolysates.</title>
        <authorList>
            <consortium name="DOE Joint Genome Institute"/>
            <person name="Jimenez D.J."/>
            <person name="Hector R.E."/>
            <person name="Riley R."/>
            <person name="Sun H."/>
            <person name="Grigoriev I.V."/>
            <person name="Van Elsas J.D."/>
            <person name="Nichols N.N."/>
        </authorList>
    </citation>
    <scope>NUCLEOTIDE SEQUENCE [LARGE SCALE GENOMIC DNA]</scope>
    <source>
        <strain evidence="9 10">NRRL 30616</strain>
    </source>
</reference>
<keyword evidence="3 7" id="KW-0812">Transmembrane</keyword>
<keyword evidence="5 7" id="KW-0472">Membrane</keyword>
<dbReference type="OrthoDB" id="40134at2759"/>
<evidence type="ECO:0000259" key="8">
    <source>
        <dbReference type="Pfam" id="PF01490"/>
    </source>
</evidence>
<feature type="transmembrane region" description="Helical" evidence="7">
    <location>
        <begin position="245"/>
        <end position="265"/>
    </location>
</feature>
<dbReference type="Pfam" id="PF01490">
    <property type="entry name" value="Aa_trans"/>
    <property type="match status" value="1"/>
</dbReference>
<dbReference type="GO" id="GO:0015179">
    <property type="term" value="F:L-amino acid transmembrane transporter activity"/>
    <property type="evidence" value="ECO:0007669"/>
    <property type="project" value="TreeGrafter"/>
</dbReference>
<proteinExistence type="inferred from homology"/>
<dbReference type="InParanoid" id="A0A1J7J2F1"/>
<dbReference type="PANTHER" id="PTHR22950:SF461">
    <property type="entry name" value="AMINO ACID TRANSPORTER TRANSMEMBRANE DOMAIN-CONTAINING PROTEIN"/>
    <property type="match status" value="1"/>
</dbReference>
<dbReference type="AlphaFoldDB" id="A0A1J7J2F1"/>
<dbReference type="GO" id="GO:0016020">
    <property type="term" value="C:membrane"/>
    <property type="evidence" value="ECO:0007669"/>
    <property type="project" value="UniProtKB-SubCell"/>
</dbReference>
<evidence type="ECO:0000256" key="2">
    <source>
        <dbReference type="ARBA" id="ARBA00008066"/>
    </source>
</evidence>
<protein>
    <recommendedName>
        <fullName evidence="8">Amino acid transporter transmembrane domain-containing protein</fullName>
    </recommendedName>
</protein>
<evidence type="ECO:0000256" key="7">
    <source>
        <dbReference type="SAM" id="Phobius"/>
    </source>
</evidence>
<dbReference type="STRING" id="1408157.A0A1J7J2F1"/>
<dbReference type="Proteomes" id="UP000182658">
    <property type="component" value="Unassembled WGS sequence"/>
</dbReference>
<feature type="transmembrane region" description="Helical" evidence="7">
    <location>
        <begin position="461"/>
        <end position="481"/>
    </location>
</feature>
<evidence type="ECO:0000256" key="4">
    <source>
        <dbReference type="ARBA" id="ARBA00022989"/>
    </source>
</evidence>
<dbReference type="EMBL" id="KV875107">
    <property type="protein sequence ID" value="OIW23332.1"/>
    <property type="molecule type" value="Genomic_DNA"/>
</dbReference>